<name>A0ABU8IX65_9BURK</name>
<dbReference type="Proteomes" id="UP001386437">
    <property type="component" value="Unassembled WGS sequence"/>
</dbReference>
<protein>
    <submittedName>
        <fullName evidence="1">Uncharacterized protein</fullName>
    </submittedName>
</protein>
<organism evidence="1 2">
    <name type="scientific">Paraburkholderia bengalensis</name>
    <dbReference type="NCBI Taxonomy" id="2747562"/>
    <lineage>
        <taxon>Bacteria</taxon>
        <taxon>Pseudomonadati</taxon>
        <taxon>Pseudomonadota</taxon>
        <taxon>Betaproteobacteria</taxon>
        <taxon>Burkholderiales</taxon>
        <taxon>Burkholderiaceae</taxon>
        <taxon>Paraburkholderia</taxon>
    </lineage>
</organism>
<dbReference type="RefSeq" id="WP_336600053.1">
    <property type="nucleotide sequence ID" value="NZ_JACFYJ010000043.1"/>
</dbReference>
<comment type="caution">
    <text evidence="1">The sequence shown here is derived from an EMBL/GenBank/DDBJ whole genome shotgun (WGS) entry which is preliminary data.</text>
</comment>
<keyword evidence="2" id="KW-1185">Reference proteome</keyword>
<dbReference type="EMBL" id="JACFYJ010000043">
    <property type="protein sequence ID" value="MEI6000079.1"/>
    <property type="molecule type" value="Genomic_DNA"/>
</dbReference>
<gene>
    <name evidence="1" type="ORF">H3V53_23595</name>
</gene>
<accession>A0ABU8IX65</accession>
<evidence type="ECO:0000313" key="1">
    <source>
        <dbReference type="EMBL" id="MEI6000079.1"/>
    </source>
</evidence>
<sequence length="113" mass="12809">MNVFEQRYAPGQIHAAWFKRGSAIAVLDGSLRLTYRDASLDWLLDAPRVCVVLCEGERHVFPYEAWVEAVATGQRAASAQIDLRPQRRTIAAHVRRWLASSVARLGGMRFRRS</sequence>
<reference evidence="1 2" key="1">
    <citation type="journal article" date="2022" name="Arch. Microbiol.">
        <title>Paraburkholderia bengalensis sp. nov. isolated from roots of Oryza sativa, IR64.</title>
        <authorList>
            <person name="Nag P."/>
            <person name="Mondal N."/>
            <person name="Sarkar J."/>
            <person name="Das S."/>
        </authorList>
    </citation>
    <scope>NUCLEOTIDE SEQUENCE [LARGE SCALE GENOMIC DNA]</scope>
    <source>
        <strain evidence="1 2">IR64_4_BI</strain>
    </source>
</reference>
<evidence type="ECO:0000313" key="2">
    <source>
        <dbReference type="Proteomes" id="UP001386437"/>
    </source>
</evidence>
<proteinExistence type="predicted"/>